<reference evidence="1" key="1">
    <citation type="submission" date="2024-03" db="EMBL/GenBank/DDBJ databases">
        <title>Deinococcus weizhi sp. nov., isolated from human skin.</title>
        <authorList>
            <person name="Wei Z."/>
            <person name="Tian F."/>
            <person name="Yang C."/>
            <person name="Xin L.T."/>
            <person name="Wen Z.J."/>
            <person name="Lan K.C."/>
            <person name="Yu L."/>
            <person name="Zhe W."/>
            <person name="Dan F.D."/>
            <person name="Jun W."/>
            <person name="Rui Z."/>
            <person name="Yong X.J."/>
            <person name="Ting Y."/>
            <person name="Wei X."/>
            <person name="Xu Z.G."/>
            <person name="Xin Z."/>
            <person name="Dong F.G."/>
            <person name="Ni X.M."/>
            <person name="Zheng M.G."/>
            <person name="Chun Y."/>
            <person name="Qian W.X."/>
        </authorList>
    </citation>
    <scope>NUCLEOTIDE SEQUENCE</scope>
    <source>
        <strain evidence="1">VB142</strain>
    </source>
</reference>
<dbReference type="AlphaFoldDB" id="A0AAU6Q5X2"/>
<organism evidence="1">
    <name type="scientific">Deinococcus sp. VB142</name>
    <dbReference type="NCBI Taxonomy" id="3112952"/>
    <lineage>
        <taxon>Bacteria</taxon>
        <taxon>Thermotogati</taxon>
        <taxon>Deinococcota</taxon>
        <taxon>Deinococci</taxon>
        <taxon>Deinococcales</taxon>
        <taxon>Deinococcaceae</taxon>
        <taxon>Deinococcus</taxon>
    </lineage>
</organism>
<proteinExistence type="predicted"/>
<evidence type="ECO:0000313" key="1">
    <source>
        <dbReference type="EMBL" id="WYF45816.1"/>
    </source>
</evidence>
<dbReference type="RefSeq" id="WP_339097143.1">
    <property type="nucleotide sequence ID" value="NZ_CP149782.1"/>
</dbReference>
<dbReference type="InterPro" id="IPR058120">
    <property type="entry name" value="MADS7"/>
</dbReference>
<accession>A0AAU6Q5X2</accession>
<dbReference type="EMBL" id="CP149782">
    <property type="protein sequence ID" value="WYF45816.1"/>
    <property type="molecule type" value="Genomic_DNA"/>
</dbReference>
<protein>
    <submittedName>
        <fullName evidence="1">Uncharacterized protein</fullName>
    </submittedName>
</protein>
<sequence>MSYLDSFFAKNSASALIAQPSGIGAPRRFVLGGRILEVLLQIVLLKPGGQAGFHTAPLRFTELLDELRERYGIYIDRLPAELGEASVSDHTALRENIDAMKVRLRELGFYKDLSDASATQFVTPRYMVAKTNKAEGAA</sequence>
<gene>
    <name evidence="1" type="ORF">WDJ50_06805</name>
</gene>
<name>A0AAU6Q5X2_9DEIO</name>
<dbReference type="Pfam" id="PF26611">
    <property type="entry name" value="MAD7"/>
    <property type="match status" value="1"/>
</dbReference>